<dbReference type="Proteomes" id="UP000008983">
    <property type="component" value="Unassembled WGS sequence"/>
</dbReference>
<dbReference type="InterPro" id="IPR023395">
    <property type="entry name" value="MCP_dom_sf"/>
</dbReference>
<feature type="repeat" description="Solcar" evidence="6">
    <location>
        <begin position="14"/>
        <end position="100"/>
    </location>
</feature>
<evidence type="ECO:0000256" key="2">
    <source>
        <dbReference type="ARBA" id="ARBA00022448"/>
    </source>
</evidence>
<dbReference type="PROSITE" id="PS50920">
    <property type="entry name" value="SOLCAR"/>
    <property type="match status" value="2"/>
</dbReference>
<evidence type="ECO:0000256" key="1">
    <source>
        <dbReference type="ARBA" id="ARBA00004141"/>
    </source>
</evidence>
<dbReference type="SUPFAM" id="SSF103506">
    <property type="entry name" value="Mitochondrial carrier"/>
    <property type="match status" value="1"/>
</dbReference>
<reference evidence="8 9" key="1">
    <citation type="submission" date="2011-07" db="EMBL/GenBank/DDBJ databases">
        <authorList>
            <person name="Coyne R."/>
            <person name="Brami D."/>
            <person name="Johnson J."/>
            <person name="Hostetler J."/>
            <person name="Hannick L."/>
            <person name="Clark T."/>
            <person name="Cassidy-Hanley D."/>
            <person name="Inman J."/>
        </authorList>
    </citation>
    <scope>NUCLEOTIDE SEQUENCE [LARGE SCALE GENOMIC DNA]</scope>
    <source>
        <strain evidence="8 9">G5</strain>
    </source>
</reference>
<dbReference type="AlphaFoldDB" id="G0QMC5"/>
<gene>
    <name evidence="8" type="ORF">IMG5_047650</name>
</gene>
<dbReference type="GeneID" id="14909815"/>
<comment type="subcellular location">
    <subcellularLocation>
        <location evidence="1">Membrane</location>
        <topology evidence="1">Multi-pass membrane protein</topology>
    </subcellularLocation>
</comment>
<dbReference type="eggNOG" id="KOG0752">
    <property type="taxonomic scope" value="Eukaryota"/>
</dbReference>
<dbReference type="InterPro" id="IPR002067">
    <property type="entry name" value="MCP"/>
</dbReference>
<evidence type="ECO:0000313" key="8">
    <source>
        <dbReference type="EMBL" id="EGR33619.1"/>
    </source>
</evidence>
<dbReference type="InterPro" id="IPR018108">
    <property type="entry name" value="MCP_transmembrane"/>
</dbReference>
<feature type="repeat" description="Solcar" evidence="6">
    <location>
        <begin position="168"/>
        <end position="255"/>
    </location>
</feature>
<dbReference type="GO" id="GO:0050577">
    <property type="term" value="F:GDP-L-fucose synthase activity"/>
    <property type="evidence" value="ECO:0007669"/>
    <property type="project" value="UniProtKB-EC"/>
</dbReference>
<dbReference type="GO" id="GO:0016020">
    <property type="term" value="C:membrane"/>
    <property type="evidence" value="ECO:0007669"/>
    <property type="project" value="UniProtKB-SubCell"/>
</dbReference>
<sequence length="259" mass="29601">MYQKQEKNTFLNKTDNLIRLLSGAVSGTLSRTAVAPIERLIILRQTKTPKYFQKSLLQSLLTMYKTEGITSLFKGNLANCLRIAPYQSIEFFTFDLYRYYIQNLFQIQKTSTYNTTSMLFCGALAGMTAYTCVYPLDLAKTHLAIHTDSNTRYSINQILSRIYQNEGFFGLYKGMSATLLGCMAVTITYPTDFIRRRLQITQIGNNQKVKLVQFATNIVKQEGFLTLYCGLMTTYVKIIPSTALAFAINEYMKNQFGIY</sequence>
<keyword evidence="3 6" id="KW-0812">Transmembrane</keyword>
<evidence type="ECO:0000256" key="5">
    <source>
        <dbReference type="ARBA" id="ARBA00023136"/>
    </source>
</evidence>
<organism evidence="8 9">
    <name type="scientific">Ichthyophthirius multifiliis</name>
    <name type="common">White spot disease agent</name>
    <name type="synonym">Ich</name>
    <dbReference type="NCBI Taxonomy" id="5932"/>
    <lineage>
        <taxon>Eukaryota</taxon>
        <taxon>Sar</taxon>
        <taxon>Alveolata</taxon>
        <taxon>Ciliophora</taxon>
        <taxon>Intramacronucleata</taxon>
        <taxon>Oligohymenophorea</taxon>
        <taxon>Hymenostomatida</taxon>
        <taxon>Ophryoglenina</taxon>
        <taxon>Ichthyophthirius</taxon>
    </lineage>
</organism>
<keyword evidence="5 6" id="KW-0472">Membrane</keyword>
<keyword evidence="2 7" id="KW-0813">Transport</keyword>
<keyword evidence="8" id="KW-0560">Oxidoreductase</keyword>
<keyword evidence="9" id="KW-1185">Reference proteome</keyword>
<dbReference type="OrthoDB" id="270584at2759"/>
<comment type="similarity">
    <text evidence="7">Belongs to the mitochondrial carrier (TC 2.A.29) family.</text>
</comment>
<dbReference type="EMBL" id="GL983415">
    <property type="protein sequence ID" value="EGR33619.1"/>
    <property type="molecule type" value="Genomic_DNA"/>
</dbReference>
<keyword evidence="4" id="KW-0677">Repeat</keyword>
<dbReference type="RefSeq" id="XP_004037605.1">
    <property type="nucleotide sequence ID" value="XM_004037557.1"/>
</dbReference>
<dbReference type="Pfam" id="PF00153">
    <property type="entry name" value="Mito_carr"/>
    <property type="match status" value="2"/>
</dbReference>
<dbReference type="STRING" id="857967.G0QMC5"/>
<dbReference type="Gene3D" id="1.50.40.10">
    <property type="entry name" value="Mitochondrial carrier domain"/>
    <property type="match status" value="2"/>
</dbReference>
<dbReference type="PRINTS" id="PR00926">
    <property type="entry name" value="MITOCARRIER"/>
</dbReference>
<evidence type="ECO:0000256" key="4">
    <source>
        <dbReference type="ARBA" id="ARBA00022737"/>
    </source>
</evidence>
<dbReference type="OMA" id="VYERMKW"/>
<dbReference type="InParanoid" id="G0QMC5"/>
<evidence type="ECO:0000256" key="7">
    <source>
        <dbReference type="RuleBase" id="RU000488"/>
    </source>
</evidence>
<proteinExistence type="inferred from homology"/>
<dbReference type="PANTHER" id="PTHR24089">
    <property type="entry name" value="SOLUTE CARRIER FAMILY 25"/>
    <property type="match status" value="1"/>
</dbReference>
<name>G0QMC5_ICHMU</name>
<evidence type="ECO:0000256" key="6">
    <source>
        <dbReference type="PROSITE-ProRule" id="PRU00282"/>
    </source>
</evidence>
<evidence type="ECO:0000313" key="9">
    <source>
        <dbReference type="Proteomes" id="UP000008983"/>
    </source>
</evidence>
<protein>
    <submittedName>
        <fullName evidence="8">Mitochondrial carrier protein, putative</fullName>
        <ecNumber evidence="8">1.1.1.271</ecNumber>
    </submittedName>
</protein>
<evidence type="ECO:0000256" key="3">
    <source>
        <dbReference type="ARBA" id="ARBA00022692"/>
    </source>
</evidence>
<dbReference type="GO" id="GO:0055085">
    <property type="term" value="P:transmembrane transport"/>
    <property type="evidence" value="ECO:0007669"/>
    <property type="project" value="InterPro"/>
</dbReference>
<accession>G0QMC5</accession>
<dbReference type="EC" id="1.1.1.271" evidence="8"/>